<protein>
    <recommendedName>
        <fullName evidence="1">Hemerythrin-like domain-containing protein</fullName>
    </recommendedName>
</protein>
<evidence type="ECO:0000259" key="1">
    <source>
        <dbReference type="Pfam" id="PF01814"/>
    </source>
</evidence>
<feature type="domain" description="Hemerythrin-like" evidence="1">
    <location>
        <begin position="8"/>
        <end position="119"/>
    </location>
</feature>
<dbReference type="PANTHER" id="PTHR35585">
    <property type="entry name" value="HHE DOMAIN PROTEIN (AFU_ORTHOLOGUE AFUA_4G00730)"/>
    <property type="match status" value="1"/>
</dbReference>
<dbReference type="EMBL" id="JAATJC010000001">
    <property type="protein sequence ID" value="NJC06998.1"/>
    <property type="molecule type" value="Genomic_DNA"/>
</dbReference>
<accession>A0A7X6BHI8</accession>
<reference evidence="2 3" key="1">
    <citation type="submission" date="2020-03" db="EMBL/GenBank/DDBJ databases">
        <title>Genomic Encyclopedia of Type Strains, Phase IV (KMG-IV): sequencing the most valuable type-strain genomes for metagenomic binning, comparative biology and taxonomic classification.</title>
        <authorList>
            <person name="Goeker M."/>
        </authorList>
    </citation>
    <scope>NUCLEOTIDE SEQUENCE [LARGE SCALE GENOMIC DNA]</scope>
    <source>
        <strain evidence="2 3">DSM 16846</strain>
    </source>
</reference>
<dbReference type="RefSeq" id="WP_168070546.1">
    <property type="nucleotide sequence ID" value="NZ_JAATJC010000001.1"/>
</dbReference>
<evidence type="ECO:0000313" key="2">
    <source>
        <dbReference type="EMBL" id="NJC06998.1"/>
    </source>
</evidence>
<dbReference type="AlphaFoldDB" id="A0A7X6BHI8"/>
<gene>
    <name evidence="2" type="ORF">GGQ97_002791</name>
</gene>
<organism evidence="2 3">
    <name type="scientific">Sphingomonas kaistensis</name>
    <dbReference type="NCBI Taxonomy" id="298708"/>
    <lineage>
        <taxon>Bacteria</taxon>
        <taxon>Pseudomonadati</taxon>
        <taxon>Pseudomonadota</taxon>
        <taxon>Alphaproteobacteria</taxon>
        <taxon>Sphingomonadales</taxon>
        <taxon>Sphingomonadaceae</taxon>
        <taxon>Sphingomonas</taxon>
    </lineage>
</organism>
<dbReference type="InterPro" id="IPR012312">
    <property type="entry name" value="Hemerythrin-like"/>
</dbReference>
<dbReference type="PANTHER" id="PTHR35585:SF1">
    <property type="entry name" value="HHE DOMAIN PROTEIN (AFU_ORTHOLOGUE AFUA_4G00730)"/>
    <property type="match status" value="1"/>
</dbReference>
<keyword evidence="3" id="KW-1185">Reference proteome</keyword>
<proteinExistence type="predicted"/>
<evidence type="ECO:0000313" key="3">
    <source>
        <dbReference type="Proteomes" id="UP000558192"/>
    </source>
</evidence>
<comment type="caution">
    <text evidence="2">The sequence shown here is derived from an EMBL/GenBank/DDBJ whole genome shotgun (WGS) entry which is preliminary data.</text>
</comment>
<sequence length="171" mass="18657">MADTAPDAITLLKDDHRAVEDLFKEYEDAATPAAKAKIADKIAVSLIVHTRIENEHFYPACEGKVDEADLKEAYVEHDAANVLIAEILASTKGDDFAEAKVKVLKEEIEHHVGEEERWLTGIFSQAKRHGVDMDALGVKLAEAKAGYEADIAKNGPEVHLAALKKTKVAAE</sequence>
<dbReference type="Pfam" id="PF01814">
    <property type="entry name" value="Hemerythrin"/>
    <property type="match status" value="1"/>
</dbReference>
<dbReference type="Proteomes" id="UP000558192">
    <property type="component" value="Unassembled WGS sequence"/>
</dbReference>
<dbReference type="Gene3D" id="1.20.120.520">
    <property type="entry name" value="nmb1532 protein domain like"/>
    <property type="match status" value="1"/>
</dbReference>
<name>A0A7X6BHI8_9SPHN</name>